<comment type="subunit">
    <text evidence="3 9">Homodimer.</text>
</comment>
<sequence length="348" mass="39276">MAYEIPERLKKLQSYQPVTEVYQVRLDANESFLDLPENIRKDVLEAIRQVEFHRYPDPEARELCQCFGEFFHIPSTLITAGNGSDELISLIIQSFLIPGESMVTVSPDFSMYEFYAQAAGVKVQVLEKQDMQLCAEDLIQKVRECSAGLLIFSNPCNPTALKLEREDVLKVVREIDALVVVDEAYMDFSEGSVLNEVENYTNLIVLKTCSKAFGMAAIRLGFAAANRDITGVLKAVKSPYNVNSLTQAAGCAVLKHQDYLRECTEKIREATAELYTGLKKIEEKKERIRKIYPTSTNFIYIEIEGAKSLFEALKKEGISVRFMNGYLRICAGNHKENKAVLQAVEKIL</sequence>
<dbReference type="Proteomes" id="UP000250003">
    <property type="component" value="Chromosome"/>
</dbReference>
<evidence type="ECO:0000256" key="9">
    <source>
        <dbReference type="HAMAP-Rule" id="MF_01023"/>
    </source>
</evidence>
<keyword evidence="6 9" id="KW-0808">Transferase</keyword>
<dbReference type="RefSeq" id="WP_111920582.1">
    <property type="nucleotide sequence ID" value="NZ_CP030280.1"/>
</dbReference>
<dbReference type="GO" id="GO:0030170">
    <property type="term" value="F:pyridoxal phosphate binding"/>
    <property type="evidence" value="ECO:0007669"/>
    <property type="project" value="InterPro"/>
</dbReference>
<evidence type="ECO:0000256" key="6">
    <source>
        <dbReference type="ARBA" id="ARBA00022679"/>
    </source>
</evidence>
<comment type="similarity">
    <text evidence="2 9">Belongs to the class-II pyridoxal-phosphate-dependent aminotransferase family. Histidinol-phosphate aminotransferase subfamily.</text>
</comment>
<dbReference type="InterPro" id="IPR004839">
    <property type="entry name" value="Aminotransferase_I/II_large"/>
</dbReference>
<keyword evidence="8 9" id="KW-0368">Histidine biosynthesis</keyword>
<dbReference type="PANTHER" id="PTHR42885:SF2">
    <property type="entry name" value="HISTIDINOL-PHOSPHATE AMINOTRANSFERASE"/>
    <property type="match status" value="1"/>
</dbReference>
<dbReference type="CDD" id="cd00609">
    <property type="entry name" value="AAT_like"/>
    <property type="match status" value="1"/>
</dbReference>
<dbReference type="InterPro" id="IPR005861">
    <property type="entry name" value="HisP_aminotrans"/>
</dbReference>
<dbReference type="InterPro" id="IPR015422">
    <property type="entry name" value="PyrdxlP-dep_Trfase_small"/>
</dbReference>
<dbReference type="GO" id="GO:0000105">
    <property type="term" value="P:L-histidine biosynthetic process"/>
    <property type="evidence" value="ECO:0007669"/>
    <property type="project" value="UniProtKB-UniRule"/>
</dbReference>
<dbReference type="EMBL" id="CP030280">
    <property type="protein sequence ID" value="AWY99137.1"/>
    <property type="molecule type" value="Genomic_DNA"/>
</dbReference>
<evidence type="ECO:0000256" key="7">
    <source>
        <dbReference type="ARBA" id="ARBA00022898"/>
    </source>
</evidence>
<reference evidence="12" key="1">
    <citation type="submission" date="2018-06" db="EMBL/GenBank/DDBJ databases">
        <title>Description of Blautia argi sp. nov., a new anaerobic isolated from dog feces.</title>
        <authorList>
            <person name="Chang Y.-H."/>
            <person name="Paek J."/>
            <person name="Shin Y."/>
        </authorList>
    </citation>
    <scope>NUCLEOTIDE SEQUENCE [LARGE SCALE GENOMIC DNA]</scope>
    <source>
        <strain evidence="12">KCTC 15426</strain>
    </source>
</reference>
<evidence type="ECO:0000256" key="3">
    <source>
        <dbReference type="ARBA" id="ARBA00011738"/>
    </source>
</evidence>
<evidence type="ECO:0000256" key="5">
    <source>
        <dbReference type="ARBA" id="ARBA00022605"/>
    </source>
</evidence>
<name>A0A2Z4UDU9_9FIRM</name>
<dbReference type="Pfam" id="PF00155">
    <property type="entry name" value="Aminotran_1_2"/>
    <property type="match status" value="1"/>
</dbReference>
<dbReference type="Gene3D" id="3.40.640.10">
    <property type="entry name" value="Type I PLP-dependent aspartate aminotransferase-like (Major domain)"/>
    <property type="match status" value="1"/>
</dbReference>
<comment type="catalytic activity">
    <reaction evidence="9">
        <text>L-histidinol phosphate + 2-oxoglutarate = 3-(imidazol-4-yl)-2-oxopropyl phosphate + L-glutamate</text>
        <dbReference type="Rhea" id="RHEA:23744"/>
        <dbReference type="ChEBI" id="CHEBI:16810"/>
        <dbReference type="ChEBI" id="CHEBI:29985"/>
        <dbReference type="ChEBI" id="CHEBI:57766"/>
        <dbReference type="ChEBI" id="CHEBI:57980"/>
        <dbReference type="EC" id="2.6.1.9"/>
    </reaction>
</comment>
<dbReference type="NCBIfam" id="TIGR01141">
    <property type="entry name" value="hisC"/>
    <property type="match status" value="1"/>
</dbReference>
<evidence type="ECO:0000256" key="2">
    <source>
        <dbReference type="ARBA" id="ARBA00007970"/>
    </source>
</evidence>
<accession>A0A2Z4UDU9</accession>
<dbReference type="InterPro" id="IPR015424">
    <property type="entry name" value="PyrdxlP-dep_Trfase"/>
</dbReference>
<evidence type="ECO:0000259" key="10">
    <source>
        <dbReference type="Pfam" id="PF00155"/>
    </source>
</evidence>
<dbReference type="EC" id="2.6.1.9" evidence="9"/>
<feature type="domain" description="Aminotransferase class I/classII large" evidence="10">
    <location>
        <begin position="23"/>
        <end position="343"/>
    </location>
</feature>
<evidence type="ECO:0000313" key="12">
    <source>
        <dbReference type="Proteomes" id="UP000250003"/>
    </source>
</evidence>
<keyword evidence="5 9" id="KW-0028">Amino-acid biosynthesis</keyword>
<evidence type="ECO:0000256" key="8">
    <source>
        <dbReference type="ARBA" id="ARBA00023102"/>
    </source>
</evidence>
<comment type="cofactor">
    <cofactor evidence="1 9">
        <name>pyridoxal 5'-phosphate</name>
        <dbReference type="ChEBI" id="CHEBI:597326"/>
    </cofactor>
</comment>
<keyword evidence="7 9" id="KW-0663">Pyridoxal phosphate</keyword>
<keyword evidence="4 9" id="KW-0032">Aminotransferase</keyword>
<dbReference type="PANTHER" id="PTHR42885">
    <property type="entry name" value="HISTIDINOL-PHOSPHATE AMINOTRANSFERASE-RELATED"/>
    <property type="match status" value="1"/>
</dbReference>
<dbReference type="AlphaFoldDB" id="A0A2Z4UDU9"/>
<dbReference type="InterPro" id="IPR015421">
    <property type="entry name" value="PyrdxlP-dep_Trfase_major"/>
</dbReference>
<protein>
    <recommendedName>
        <fullName evidence="9">Histidinol-phosphate aminotransferase</fullName>
        <ecNumber evidence="9">2.6.1.9</ecNumber>
    </recommendedName>
    <alternativeName>
        <fullName evidence="9">Imidazole acetol-phosphate transaminase</fullName>
    </alternativeName>
</protein>
<dbReference type="UniPathway" id="UPA00031">
    <property type="reaction ID" value="UER00012"/>
</dbReference>
<dbReference type="GO" id="GO:0004400">
    <property type="term" value="F:histidinol-phosphate transaminase activity"/>
    <property type="evidence" value="ECO:0007669"/>
    <property type="project" value="UniProtKB-UniRule"/>
</dbReference>
<proteinExistence type="inferred from homology"/>
<dbReference type="Gene3D" id="3.90.1150.10">
    <property type="entry name" value="Aspartate Aminotransferase, domain 1"/>
    <property type="match status" value="1"/>
</dbReference>
<gene>
    <name evidence="9 11" type="primary">hisC</name>
    <name evidence="11" type="ORF">DQQ01_14550</name>
</gene>
<evidence type="ECO:0000313" key="11">
    <source>
        <dbReference type="EMBL" id="AWY99137.1"/>
    </source>
</evidence>
<evidence type="ECO:0000256" key="1">
    <source>
        <dbReference type="ARBA" id="ARBA00001933"/>
    </source>
</evidence>
<dbReference type="KEGG" id="blau:DQQ01_14550"/>
<dbReference type="SUPFAM" id="SSF53383">
    <property type="entry name" value="PLP-dependent transferases"/>
    <property type="match status" value="1"/>
</dbReference>
<dbReference type="HAMAP" id="MF_01023">
    <property type="entry name" value="HisC_aminotrans_2"/>
    <property type="match status" value="1"/>
</dbReference>
<comment type="pathway">
    <text evidence="9">Amino-acid biosynthesis; L-histidine biosynthesis; L-histidine from 5-phospho-alpha-D-ribose 1-diphosphate: step 7/9.</text>
</comment>
<dbReference type="OrthoDB" id="9813612at2"/>
<organism evidence="11 12">
    <name type="scientific">Blautia argi</name>
    <dbReference type="NCBI Taxonomy" id="1912897"/>
    <lineage>
        <taxon>Bacteria</taxon>
        <taxon>Bacillati</taxon>
        <taxon>Bacillota</taxon>
        <taxon>Clostridia</taxon>
        <taxon>Lachnospirales</taxon>
        <taxon>Lachnospiraceae</taxon>
        <taxon>Blautia</taxon>
    </lineage>
</organism>
<evidence type="ECO:0000256" key="4">
    <source>
        <dbReference type="ARBA" id="ARBA00022576"/>
    </source>
</evidence>
<feature type="modified residue" description="N6-(pyridoxal phosphate)lysine" evidence="9">
    <location>
        <position position="211"/>
    </location>
</feature>
<keyword evidence="12" id="KW-1185">Reference proteome</keyword>